<name>R0GPP9_9BRAS</name>
<evidence type="ECO:0000313" key="6">
    <source>
        <dbReference type="EMBL" id="EOA37761.1"/>
    </source>
</evidence>
<evidence type="ECO:0000313" key="7">
    <source>
        <dbReference type="Proteomes" id="UP000029121"/>
    </source>
</evidence>
<keyword evidence="7" id="KW-1185">Reference proteome</keyword>
<dbReference type="PANTHER" id="PTHR34269">
    <property type="entry name" value="TRANSCRIPTION FACTOR B3-DOMAIN FAMILY-RELATED"/>
    <property type="match status" value="1"/>
</dbReference>
<dbReference type="AlphaFoldDB" id="R0GPP9"/>
<evidence type="ECO:0000256" key="5">
    <source>
        <dbReference type="ARBA" id="ARBA00023242"/>
    </source>
</evidence>
<dbReference type="PANTHER" id="PTHR34269:SF17">
    <property type="entry name" value="B3 DOMAIN PROTEIN"/>
    <property type="match status" value="1"/>
</dbReference>
<keyword evidence="3" id="KW-0238">DNA-binding</keyword>
<accession>R0GPP9</accession>
<dbReference type="SUPFAM" id="SSF101936">
    <property type="entry name" value="DNA-binding pseudobarrel domain"/>
    <property type="match status" value="1"/>
</dbReference>
<dbReference type="GO" id="GO:0005634">
    <property type="term" value="C:nucleus"/>
    <property type="evidence" value="ECO:0007669"/>
    <property type="project" value="UniProtKB-SubCell"/>
</dbReference>
<dbReference type="InterPro" id="IPR051442">
    <property type="entry name" value="B3_domain"/>
</dbReference>
<protein>
    <recommendedName>
        <fullName evidence="8">TF-B3 domain-containing protein</fullName>
    </recommendedName>
</protein>
<proteinExistence type="predicted"/>
<dbReference type="InterPro" id="IPR015300">
    <property type="entry name" value="DNA-bd_pseudobarrel_sf"/>
</dbReference>
<evidence type="ECO:0000256" key="3">
    <source>
        <dbReference type="ARBA" id="ARBA00023125"/>
    </source>
</evidence>
<keyword evidence="4" id="KW-0804">Transcription</keyword>
<comment type="subcellular location">
    <subcellularLocation>
        <location evidence="1">Nucleus</location>
    </subcellularLocation>
</comment>
<evidence type="ECO:0000256" key="1">
    <source>
        <dbReference type="ARBA" id="ARBA00004123"/>
    </source>
</evidence>
<evidence type="ECO:0000256" key="4">
    <source>
        <dbReference type="ARBA" id="ARBA00023163"/>
    </source>
</evidence>
<dbReference type="Gene3D" id="2.40.330.10">
    <property type="entry name" value="DNA-binding pseudobarrel domain"/>
    <property type="match status" value="1"/>
</dbReference>
<sequence>MHQELNLELGLAPYDPWIVKKKLTETDLSYGGSLILPKQDFETILQEMERRFVENLVNGVEVKVHIIEEGHESDDYTLTLIKCNSSYMLRGGWYNIAKSKGYKPNDEIGLMWDKWSRRFLFHLIK</sequence>
<keyword evidence="2" id="KW-0805">Transcription regulation</keyword>
<dbReference type="STRING" id="81985.R0GPP9"/>
<dbReference type="GO" id="GO:0003677">
    <property type="term" value="F:DNA binding"/>
    <property type="evidence" value="ECO:0007669"/>
    <property type="project" value="UniProtKB-KW"/>
</dbReference>
<keyword evidence="5" id="KW-0539">Nucleus</keyword>
<reference evidence="7" key="1">
    <citation type="journal article" date="2013" name="Nat. Genet.">
        <title>The Capsella rubella genome and the genomic consequences of rapid mating system evolution.</title>
        <authorList>
            <person name="Slotte T."/>
            <person name="Hazzouri K.M."/>
            <person name="Agren J.A."/>
            <person name="Koenig D."/>
            <person name="Maumus F."/>
            <person name="Guo Y.L."/>
            <person name="Steige K."/>
            <person name="Platts A.E."/>
            <person name="Escobar J.S."/>
            <person name="Newman L.K."/>
            <person name="Wang W."/>
            <person name="Mandakova T."/>
            <person name="Vello E."/>
            <person name="Smith L.M."/>
            <person name="Henz S.R."/>
            <person name="Steffen J."/>
            <person name="Takuno S."/>
            <person name="Brandvain Y."/>
            <person name="Coop G."/>
            <person name="Andolfatto P."/>
            <person name="Hu T.T."/>
            <person name="Blanchette M."/>
            <person name="Clark R.M."/>
            <person name="Quesneville H."/>
            <person name="Nordborg M."/>
            <person name="Gaut B.S."/>
            <person name="Lysak M.A."/>
            <person name="Jenkins J."/>
            <person name="Grimwood J."/>
            <person name="Chapman J."/>
            <person name="Prochnik S."/>
            <person name="Shu S."/>
            <person name="Rokhsar D."/>
            <person name="Schmutz J."/>
            <person name="Weigel D."/>
            <person name="Wright S.I."/>
        </authorList>
    </citation>
    <scope>NUCLEOTIDE SEQUENCE [LARGE SCALE GENOMIC DNA]</scope>
    <source>
        <strain evidence="7">cv. Monte Gargano</strain>
    </source>
</reference>
<dbReference type="EMBL" id="KB870805">
    <property type="protein sequence ID" value="EOA37761.1"/>
    <property type="molecule type" value="Genomic_DNA"/>
</dbReference>
<evidence type="ECO:0000256" key="2">
    <source>
        <dbReference type="ARBA" id="ARBA00023015"/>
    </source>
</evidence>
<gene>
    <name evidence="6" type="ORF">CARUB_v10012600mg</name>
</gene>
<dbReference type="KEGG" id="crb:17896772"/>
<organism evidence="6 7">
    <name type="scientific">Capsella rubella</name>
    <dbReference type="NCBI Taxonomy" id="81985"/>
    <lineage>
        <taxon>Eukaryota</taxon>
        <taxon>Viridiplantae</taxon>
        <taxon>Streptophyta</taxon>
        <taxon>Embryophyta</taxon>
        <taxon>Tracheophyta</taxon>
        <taxon>Spermatophyta</taxon>
        <taxon>Magnoliopsida</taxon>
        <taxon>eudicotyledons</taxon>
        <taxon>Gunneridae</taxon>
        <taxon>Pentapetalae</taxon>
        <taxon>rosids</taxon>
        <taxon>malvids</taxon>
        <taxon>Brassicales</taxon>
        <taxon>Brassicaceae</taxon>
        <taxon>Camelineae</taxon>
        <taxon>Capsella</taxon>
    </lineage>
</organism>
<evidence type="ECO:0008006" key="8">
    <source>
        <dbReference type="Google" id="ProtNLM"/>
    </source>
</evidence>
<dbReference type="OrthoDB" id="1034632at2759"/>
<dbReference type="Proteomes" id="UP000029121">
    <property type="component" value="Unassembled WGS sequence"/>
</dbReference>